<name>A0A2W6PCU7_9BACL</name>
<dbReference type="RefSeq" id="WP_111268641.1">
    <property type="nucleotide sequence ID" value="NZ_QKWW01000006.1"/>
</dbReference>
<feature type="compositionally biased region" description="Basic and acidic residues" evidence="2">
    <location>
        <begin position="200"/>
        <end position="214"/>
    </location>
</feature>
<proteinExistence type="predicted"/>
<evidence type="ECO:0000313" key="3">
    <source>
        <dbReference type="EMBL" id="PZT57490.1"/>
    </source>
</evidence>
<feature type="coiled-coil region" evidence="1">
    <location>
        <begin position="173"/>
        <end position="200"/>
    </location>
</feature>
<evidence type="ECO:0000256" key="2">
    <source>
        <dbReference type="SAM" id="MobiDB-lite"/>
    </source>
</evidence>
<dbReference type="AlphaFoldDB" id="A0A2W6PCU7"/>
<dbReference type="Proteomes" id="UP000249204">
    <property type="component" value="Unassembled WGS sequence"/>
</dbReference>
<feature type="region of interest" description="Disordered" evidence="2">
    <location>
        <begin position="200"/>
        <end position="226"/>
    </location>
</feature>
<accession>A0A2W6PCU7</accession>
<reference evidence="3 4" key="1">
    <citation type="submission" date="2018-06" db="EMBL/GenBank/DDBJ databases">
        <title>Isolation of heavy metals resistant Paenibacillus silvae NC2 from Gold-Copper mine in ZiJin, China.</title>
        <authorList>
            <person name="Xu J."/>
            <person name="Mazhar H.S."/>
            <person name="Rensing C."/>
        </authorList>
    </citation>
    <scope>NUCLEOTIDE SEQUENCE [LARGE SCALE GENOMIC DNA]</scope>
    <source>
        <strain evidence="3 4">NC2</strain>
    </source>
</reference>
<protein>
    <submittedName>
        <fullName evidence="3">Uncharacterized protein</fullName>
    </submittedName>
</protein>
<sequence>MDVVESTIIDVLNYSDSCVVVPTHIKPDGYLFEPAIDGQPYALQLSFSEIRGINSQSNLFREGFLRFRETESDSIYEKLGIRNAESILTDEDIKDIILTPTKDGLEKLIKIQSSSMFERIRGALIQLDNSNKYDISTRVKNVITERYRELYSGKRITEIVIRQTAHEVEKLEDNKVNDKVSSLEAEIEKLKLLLSQSLSKNDESVENTKDEPKTPRKTRNQSNAQE</sequence>
<comment type="caution">
    <text evidence="3">The sequence shown here is derived from an EMBL/GenBank/DDBJ whole genome shotgun (WGS) entry which is preliminary data.</text>
</comment>
<gene>
    <name evidence="3" type="ORF">DN757_02210</name>
</gene>
<keyword evidence="1" id="KW-0175">Coiled coil</keyword>
<organism evidence="3 4">
    <name type="scientific">Paenibacillus silvae</name>
    <dbReference type="NCBI Taxonomy" id="1325358"/>
    <lineage>
        <taxon>Bacteria</taxon>
        <taxon>Bacillati</taxon>
        <taxon>Bacillota</taxon>
        <taxon>Bacilli</taxon>
        <taxon>Bacillales</taxon>
        <taxon>Paenibacillaceae</taxon>
        <taxon>Paenibacillus</taxon>
    </lineage>
</organism>
<evidence type="ECO:0000256" key="1">
    <source>
        <dbReference type="SAM" id="Coils"/>
    </source>
</evidence>
<evidence type="ECO:0000313" key="4">
    <source>
        <dbReference type="Proteomes" id="UP000249204"/>
    </source>
</evidence>
<dbReference type="EMBL" id="QKWW01000006">
    <property type="protein sequence ID" value="PZT57490.1"/>
    <property type="molecule type" value="Genomic_DNA"/>
</dbReference>